<feature type="region of interest" description="Disordered" evidence="2">
    <location>
        <begin position="160"/>
        <end position="198"/>
    </location>
</feature>
<keyword evidence="4" id="KW-1185">Reference proteome</keyword>
<sequence>MALNTQNFLASSPQTCIQPRHTHRYRLYPNIPSPCLTTCTKAPDLPRIEWKENCRVSDESLTAADEDIKELVARHEASQQRIQDLEKDVSSYRQQVEKLVIAFRNKARKALVCGIALKSAYKIVPSLKDQATIQRVQRLSEKAILPRWVEKEVTSVLKEAGVAETNETNSSLRTPALTPSRETTNDEEKRHLKRRRYE</sequence>
<keyword evidence="1" id="KW-0175">Coiled coil</keyword>
<name>A0A430M519_9HYPO</name>
<dbReference type="AlphaFoldDB" id="A0A430M519"/>
<feature type="coiled-coil region" evidence="1">
    <location>
        <begin position="61"/>
        <end position="102"/>
    </location>
</feature>
<accession>A0A430M519</accession>
<comment type="caution">
    <text evidence="3">The sequence shown here is derived from an EMBL/GenBank/DDBJ whole genome shotgun (WGS) entry which is preliminary data.</text>
</comment>
<proteinExistence type="predicted"/>
<evidence type="ECO:0000256" key="2">
    <source>
        <dbReference type="SAM" id="MobiDB-lite"/>
    </source>
</evidence>
<protein>
    <submittedName>
        <fullName evidence="3">Uncharacterized protein</fullName>
    </submittedName>
</protein>
<dbReference type="Proteomes" id="UP000287124">
    <property type="component" value="Unassembled WGS sequence"/>
</dbReference>
<dbReference type="EMBL" id="MIKF01000019">
    <property type="protein sequence ID" value="RTE83105.1"/>
    <property type="molecule type" value="Genomic_DNA"/>
</dbReference>
<organism evidence="3 4">
    <name type="scientific">Fusarium euwallaceae</name>
    <dbReference type="NCBI Taxonomy" id="1147111"/>
    <lineage>
        <taxon>Eukaryota</taxon>
        <taxon>Fungi</taxon>
        <taxon>Dikarya</taxon>
        <taxon>Ascomycota</taxon>
        <taxon>Pezizomycotina</taxon>
        <taxon>Sordariomycetes</taxon>
        <taxon>Hypocreomycetidae</taxon>
        <taxon>Hypocreales</taxon>
        <taxon>Nectriaceae</taxon>
        <taxon>Fusarium</taxon>
        <taxon>Fusarium solani species complex</taxon>
    </lineage>
</organism>
<evidence type="ECO:0000313" key="4">
    <source>
        <dbReference type="Proteomes" id="UP000287124"/>
    </source>
</evidence>
<gene>
    <name evidence="3" type="ORF">BHE90_002308</name>
</gene>
<reference evidence="3 4" key="1">
    <citation type="submission" date="2017-06" db="EMBL/GenBank/DDBJ databases">
        <title>Comparative genomic analysis of Ambrosia Fusariam Clade fungi.</title>
        <authorList>
            <person name="Stajich J.E."/>
            <person name="Carrillo J."/>
            <person name="Kijimoto T."/>
            <person name="Eskalen A."/>
            <person name="O'Donnell K."/>
            <person name="Kasson M."/>
        </authorList>
    </citation>
    <scope>NUCLEOTIDE SEQUENCE [LARGE SCALE GENOMIC DNA]</scope>
    <source>
        <strain evidence="3 4">UCR1854</strain>
    </source>
</reference>
<evidence type="ECO:0000256" key="1">
    <source>
        <dbReference type="SAM" id="Coils"/>
    </source>
</evidence>
<evidence type="ECO:0000313" key="3">
    <source>
        <dbReference type="EMBL" id="RTE83105.1"/>
    </source>
</evidence>